<dbReference type="Pfam" id="PF06305">
    <property type="entry name" value="LapA_dom"/>
    <property type="match status" value="1"/>
</dbReference>
<protein>
    <recommendedName>
        <fullName evidence="6">Lipopolysaccharide assembly protein A domain-containing protein</fullName>
    </recommendedName>
</protein>
<dbReference type="EMBL" id="UINC01000097">
    <property type="protein sequence ID" value="SUZ48973.1"/>
    <property type="molecule type" value="Genomic_DNA"/>
</dbReference>
<feature type="transmembrane region" description="Helical" evidence="5">
    <location>
        <begin position="20"/>
        <end position="47"/>
    </location>
</feature>
<evidence type="ECO:0000313" key="7">
    <source>
        <dbReference type="EMBL" id="SUZ48973.1"/>
    </source>
</evidence>
<evidence type="ECO:0000256" key="4">
    <source>
        <dbReference type="ARBA" id="ARBA00023136"/>
    </source>
</evidence>
<accession>A0A381N5U3</accession>
<feature type="domain" description="Lipopolysaccharide assembly protein A" evidence="6">
    <location>
        <begin position="2"/>
        <end position="66"/>
    </location>
</feature>
<evidence type="ECO:0000256" key="2">
    <source>
        <dbReference type="ARBA" id="ARBA00022692"/>
    </source>
</evidence>
<dbReference type="InterPro" id="IPR010445">
    <property type="entry name" value="LapA_dom"/>
</dbReference>
<dbReference type="AlphaFoldDB" id="A0A381N5U3"/>
<name>A0A381N5U3_9ZZZZ</name>
<sequence length="85" mass="9289">MKNSAEVTVNLIFNEFENVSIALVMLGSLAVGMLVGYGIIVASIFSAKAEIRSLKLKNRRISDELNDLRNVAIDEGIYEGENGEN</sequence>
<evidence type="ECO:0000256" key="1">
    <source>
        <dbReference type="ARBA" id="ARBA00022475"/>
    </source>
</evidence>
<keyword evidence="3 5" id="KW-1133">Transmembrane helix</keyword>
<evidence type="ECO:0000256" key="5">
    <source>
        <dbReference type="SAM" id="Phobius"/>
    </source>
</evidence>
<keyword evidence="4 5" id="KW-0472">Membrane</keyword>
<gene>
    <name evidence="7" type="ORF">METZ01_LOCUS1827</name>
</gene>
<organism evidence="7">
    <name type="scientific">marine metagenome</name>
    <dbReference type="NCBI Taxonomy" id="408172"/>
    <lineage>
        <taxon>unclassified sequences</taxon>
        <taxon>metagenomes</taxon>
        <taxon>ecological metagenomes</taxon>
    </lineage>
</organism>
<evidence type="ECO:0000259" key="6">
    <source>
        <dbReference type="Pfam" id="PF06305"/>
    </source>
</evidence>
<evidence type="ECO:0000256" key="3">
    <source>
        <dbReference type="ARBA" id="ARBA00022989"/>
    </source>
</evidence>
<keyword evidence="1" id="KW-1003">Cell membrane</keyword>
<dbReference type="GO" id="GO:0005886">
    <property type="term" value="C:plasma membrane"/>
    <property type="evidence" value="ECO:0007669"/>
    <property type="project" value="InterPro"/>
</dbReference>
<proteinExistence type="predicted"/>
<reference evidence="7" key="1">
    <citation type="submission" date="2018-05" db="EMBL/GenBank/DDBJ databases">
        <authorList>
            <person name="Lanie J.A."/>
            <person name="Ng W.-L."/>
            <person name="Kazmierczak K.M."/>
            <person name="Andrzejewski T.M."/>
            <person name="Davidsen T.M."/>
            <person name="Wayne K.J."/>
            <person name="Tettelin H."/>
            <person name="Glass J.I."/>
            <person name="Rusch D."/>
            <person name="Podicherti R."/>
            <person name="Tsui H.-C.T."/>
            <person name="Winkler M.E."/>
        </authorList>
    </citation>
    <scope>NUCLEOTIDE SEQUENCE</scope>
</reference>
<keyword evidence="2 5" id="KW-0812">Transmembrane</keyword>